<comment type="subunit">
    <text evidence="9">Homodimer.</text>
</comment>
<dbReference type="InterPro" id="IPR004472">
    <property type="entry name" value="DTB_synth_BioD"/>
</dbReference>
<evidence type="ECO:0000256" key="6">
    <source>
        <dbReference type="ARBA" id="ARBA00022840"/>
    </source>
</evidence>
<evidence type="ECO:0000256" key="5">
    <source>
        <dbReference type="ARBA" id="ARBA00022756"/>
    </source>
</evidence>
<dbReference type="InterPro" id="IPR027417">
    <property type="entry name" value="P-loop_NTPase"/>
</dbReference>
<comment type="function">
    <text evidence="9">Catalyzes a mechanistically unusual reaction, the ATP-dependent insertion of CO2 between the N7 and N8 nitrogen atoms of 7,8-diaminopelargonic acid (DAPA, also called 7,8-diammoniononanoate) to form a ureido ring.</text>
</comment>
<comment type="caution">
    <text evidence="9">Lacks conserved residue(s) required for the propagation of feature annotation.</text>
</comment>
<comment type="pathway">
    <text evidence="9">Cofactor biosynthesis; biotin biosynthesis; biotin from 7,8-diaminononanoate: step 1/2.</text>
</comment>
<dbReference type="EMBL" id="QZDT01000015">
    <property type="protein sequence ID" value="NBJ93112.1"/>
    <property type="molecule type" value="Genomic_DNA"/>
</dbReference>
<dbReference type="Pfam" id="PF13500">
    <property type="entry name" value="AAA_26"/>
    <property type="match status" value="1"/>
</dbReference>
<protein>
    <recommendedName>
        <fullName evidence="9">ATP-dependent dethiobiotin synthetase BioD</fullName>
        <ecNumber evidence="9">6.3.3.3</ecNumber>
    </recommendedName>
    <alternativeName>
        <fullName evidence="9">DTB synthetase</fullName>
        <shortName evidence="9">DTBS</shortName>
    </alternativeName>
    <alternativeName>
        <fullName evidence="9">Dethiobiotin synthase</fullName>
    </alternativeName>
</protein>
<evidence type="ECO:0000256" key="4">
    <source>
        <dbReference type="ARBA" id="ARBA00022741"/>
    </source>
</evidence>
<comment type="catalytic activity">
    <reaction evidence="9">
        <text>(7R,8S)-7,8-diammoniononanoate + CO2 + ATP = (4R,5S)-dethiobiotin + ADP + phosphate + 3 H(+)</text>
        <dbReference type="Rhea" id="RHEA:15805"/>
        <dbReference type="ChEBI" id="CHEBI:15378"/>
        <dbReference type="ChEBI" id="CHEBI:16526"/>
        <dbReference type="ChEBI" id="CHEBI:30616"/>
        <dbReference type="ChEBI" id="CHEBI:43474"/>
        <dbReference type="ChEBI" id="CHEBI:149469"/>
        <dbReference type="ChEBI" id="CHEBI:149473"/>
        <dbReference type="ChEBI" id="CHEBI:456216"/>
        <dbReference type="EC" id="6.3.3.3"/>
    </reaction>
</comment>
<comment type="similarity">
    <text evidence="9">Belongs to the dethiobiotin synthetase family.</text>
</comment>
<feature type="binding site" evidence="9">
    <location>
        <position position="56"/>
    </location>
    <ligand>
        <name>Mg(2+)</name>
        <dbReference type="ChEBI" id="CHEBI:18420"/>
    </ligand>
</feature>
<feature type="binding site" evidence="9">
    <location>
        <position position="214"/>
    </location>
    <ligand>
        <name>ATP</name>
        <dbReference type="ChEBI" id="CHEBI:30616"/>
    </ligand>
</feature>
<reference evidence="10" key="1">
    <citation type="submission" date="2018-09" db="EMBL/GenBank/DDBJ databases">
        <title>Murine metabolic-syndrome-specific gut microbial biobank.</title>
        <authorList>
            <person name="Liu C."/>
        </authorList>
    </citation>
    <scope>NUCLEOTIDE SEQUENCE</scope>
    <source>
        <strain evidence="10">D42-62</strain>
    </source>
</reference>
<keyword evidence="3 9" id="KW-0479">Metal-binding</keyword>
<dbReference type="PANTHER" id="PTHR43210:SF2">
    <property type="entry name" value="ATP-DEPENDENT DETHIOBIOTIN SYNTHETASE BIOD 2"/>
    <property type="match status" value="1"/>
</dbReference>
<proteinExistence type="inferred from homology"/>
<dbReference type="GO" id="GO:0000287">
    <property type="term" value="F:magnesium ion binding"/>
    <property type="evidence" value="ECO:0007669"/>
    <property type="project" value="UniProtKB-UniRule"/>
</dbReference>
<evidence type="ECO:0000256" key="2">
    <source>
        <dbReference type="ARBA" id="ARBA00022598"/>
    </source>
</evidence>
<dbReference type="HAMAP" id="MF_00336">
    <property type="entry name" value="BioD"/>
    <property type="match status" value="1"/>
</dbReference>
<dbReference type="CDD" id="cd03109">
    <property type="entry name" value="DTBS"/>
    <property type="match status" value="1"/>
</dbReference>
<comment type="catalytic activity">
    <reaction evidence="8">
        <text>(7R,8S)-8-amino-7-(carboxyamino)nonanoate + ATP = (4R,5S)-dethiobiotin + ADP + phosphate + H(+)</text>
        <dbReference type="Rhea" id="RHEA:63684"/>
        <dbReference type="ChEBI" id="CHEBI:15378"/>
        <dbReference type="ChEBI" id="CHEBI:30616"/>
        <dbReference type="ChEBI" id="CHEBI:43474"/>
        <dbReference type="ChEBI" id="CHEBI:149470"/>
        <dbReference type="ChEBI" id="CHEBI:149473"/>
        <dbReference type="ChEBI" id="CHEBI:456216"/>
    </reaction>
</comment>
<feature type="binding site" evidence="9">
    <location>
        <begin position="13"/>
        <end position="18"/>
    </location>
    <ligand>
        <name>ATP</name>
        <dbReference type="ChEBI" id="CHEBI:30616"/>
    </ligand>
</feature>
<organism evidence="10 11">
    <name type="scientific">Parablautia muri</name>
    <dbReference type="NCBI Taxonomy" id="2320879"/>
    <lineage>
        <taxon>Bacteria</taxon>
        <taxon>Bacillati</taxon>
        <taxon>Bacillota</taxon>
        <taxon>Clostridia</taxon>
        <taxon>Lachnospirales</taxon>
        <taxon>Lachnospiraceae</taxon>
        <taxon>Parablautia</taxon>
    </lineage>
</organism>
<dbReference type="Proteomes" id="UP001154420">
    <property type="component" value="Unassembled WGS sequence"/>
</dbReference>
<keyword evidence="6 9" id="KW-0067">ATP-binding</keyword>
<comment type="subcellular location">
    <subcellularLocation>
        <location evidence="9">Cytoplasm</location>
    </subcellularLocation>
</comment>
<keyword evidence="5 9" id="KW-0093">Biotin biosynthesis</keyword>
<sequence length="228" mass="24792">MSKKIFITGTGTDVGKTYVSGLIVKKLSEGGKKAAYYKAAMSGNERRADGSLIPGDGLFVKNMSGISQPLADMCPYVYETAVSPHLASRLEGNPVKMEVVREGFLKVCGQYDYVTMEGSGGICCPICFDEAKIQLEDVIKELGLASIIVADAGLGTINNVVLTAEYMRTRGLPVKGIILNRFHRGNVMEEDNLRMCEHMTGLPVLACVEDGSRELHMDLELLESLYEA</sequence>
<feature type="binding site" evidence="9">
    <location>
        <position position="42"/>
    </location>
    <ligand>
        <name>substrate</name>
    </ligand>
</feature>
<dbReference type="GO" id="GO:0004141">
    <property type="term" value="F:dethiobiotin synthase activity"/>
    <property type="evidence" value="ECO:0007669"/>
    <property type="project" value="UniProtKB-UniRule"/>
</dbReference>
<comment type="caution">
    <text evidence="10">The sequence shown here is derived from an EMBL/GenBank/DDBJ whole genome shotgun (WGS) entry which is preliminary data.</text>
</comment>
<evidence type="ECO:0000313" key="11">
    <source>
        <dbReference type="Proteomes" id="UP001154420"/>
    </source>
</evidence>
<keyword evidence="4 9" id="KW-0547">Nucleotide-binding</keyword>
<dbReference type="GO" id="GO:0005524">
    <property type="term" value="F:ATP binding"/>
    <property type="evidence" value="ECO:0007669"/>
    <property type="project" value="UniProtKB-UniRule"/>
</dbReference>
<feature type="binding site" evidence="9">
    <location>
        <begin position="117"/>
        <end position="120"/>
    </location>
    <ligand>
        <name>ATP</name>
        <dbReference type="ChEBI" id="CHEBI:30616"/>
    </ligand>
</feature>
<evidence type="ECO:0000256" key="3">
    <source>
        <dbReference type="ARBA" id="ARBA00022723"/>
    </source>
</evidence>
<dbReference type="Gene3D" id="3.40.50.300">
    <property type="entry name" value="P-loop containing nucleotide triphosphate hydrolases"/>
    <property type="match status" value="1"/>
</dbReference>
<dbReference type="OrthoDB" id="9802097at2"/>
<evidence type="ECO:0000256" key="7">
    <source>
        <dbReference type="ARBA" id="ARBA00022842"/>
    </source>
</evidence>
<accession>A0A9X5BHQ6</accession>
<dbReference type="GO" id="GO:0009102">
    <property type="term" value="P:biotin biosynthetic process"/>
    <property type="evidence" value="ECO:0007669"/>
    <property type="project" value="UniProtKB-UniRule"/>
</dbReference>
<dbReference type="PANTHER" id="PTHR43210">
    <property type="entry name" value="DETHIOBIOTIN SYNTHETASE"/>
    <property type="match status" value="1"/>
</dbReference>
<feature type="binding site" evidence="9">
    <location>
        <position position="117"/>
    </location>
    <ligand>
        <name>Mg(2+)</name>
        <dbReference type="ChEBI" id="CHEBI:18420"/>
    </ligand>
</feature>
<feature type="binding site" evidence="9">
    <location>
        <position position="56"/>
    </location>
    <ligand>
        <name>ATP</name>
        <dbReference type="ChEBI" id="CHEBI:30616"/>
    </ligand>
</feature>
<dbReference type="PIRSF" id="PIRSF006755">
    <property type="entry name" value="DTB_synth"/>
    <property type="match status" value="1"/>
</dbReference>
<dbReference type="EC" id="6.3.3.3" evidence="9"/>
<name>A0A9X5BHQ6_9FIRM</name>
<dbReference type="AlphaFoldDB" id="A0A9X5BHQ6"/>
<evidence type="ECO:0000256" key="8">
    <source>
        <dbReference type="ARBA" id="ARBA00047386"/>
    </source>
</evidence>
<keyword evidence="2 9" id="KW-0436">Ligase</keyword>
<gene>
    <name evidence="9 10" type="primary">bioD</name>
    <name evidence="10" type="ORF">D5281_11000</name>
</gene>
<dbReference type="SUPFAM" id="SSF52540">
    <property type="entry name" value="P-loop containing nucleoside triphosphate hydrolases"/>
    <property type="match status" value="1"/>
</dbReference>
<keyword evidence="7 9" id="KW-0460">Magnesium</keyword>
<comment type="cofactor">
    <cofactor evidence="9">
        <name>Mg(2+)</name>
        <dbReference type="ChEBI" id="CHEBI:18420"/>
    </cofactor>
</comment>
<keyword evidence="11" id="KW-1185">Reference proteome</keyword>
<dbReference type="NCBIfam" id="TIGR00347">
    <property type="entry name" value="bioD"/>
    <property type="match status" value="1"/>
</dbReference>
<evidence type="ECO:0000256" key="9">
    <source>
        <dbReference type="HAMAP-Rule" id="MF_00336"/>
    </source>
</evidence>
<feature type="binding site" evidence="9">
    <location>
        <position position="17"/>
    </location>
    <ligand>
        <name>Mg(2+)</name>
        <dbReference type="ChEBI" id="CHEBI:18420"/>
    </ligand>
</feature>
<evidence type="ECO:0000313" key="10">
    <source>
        <dbReference type="EMBL" id="NBJ93112.1"/>
    </source>
</evidence>
<dbReference type="GO" id="GO:0005829">
    <property type="term" value="C:cytosol"/>
    <property type="evidence" value="ECO:0007669"/>
    <property type="project" value="TreeGrafter"/>
</dbReference>
<feature type="active site" evidence="9">
    <location>
        <position position="38"/>
    </location>
</feature>
<feature type="binding site" evidence="9">
    <location>
        <begin position="180"/>
        <end position="181"/>
    </location>
    <ligand>
        <name>ATP</name>
        <dbReference type="ChEBI" id="CHEBI:30616"/>
    </ligand>
</feature>
<keyword evidence="1 9" id="KW-0963">Cytoplasm</keyword>
<dbReference type="RefSeq" id="WP_160560187.1">
    <property type="nucleotide sequence ID" value="NZ_QZDT01000015.1"/>
</dbReference>
<evidence type="ECO:0000256" key="1">
    <source>
        <dbReference type="ARBA" id="ARBA00022490"/>
    </source>
</evidence>